<feature type="domain" description="Cyclic nucleotide-binding" evidence="4">
    <location>
        <begin position="21"/>
        <end position="120"/>
    </location>
</feature>
<feature type="domain" description="HTH crp-type" evidence="5">
    <location>
        <begin position="150"/>
        <end position="217"/>
    </location>
</feature>
<evidence type="ECO:0000256" key="2">
    <source>
        <dbReference type="ARBA" id="ARBA00023125"/>
    </source>
</evidence>
<dbReference type="SUPFAM" id="SSF51206">
    <property type="entry name" value="cAMP-binding domain-like"/>
    <property type="match status" value="1"/>
</dbReference>
<protein>
    <submittedName>
        <fullName evidence="6">cAMP-binding domain of CRP or a regulatory subunit of cAMP-dependent protein kinases</fullName>
    </submittedName>
</protein>
<dbReference type="PROSITE" id="PS50042">
    <property type="entry name" value="CNMP_BINDING_3"/>
    <property type="match status" value="1"/>
</dbReference>
<dbReference type="PANTHER" id="PTHR24567">
    <property type="entry name" value="CRP FAMILY TRANSCRIPTIONAL REGULATORY PROTEIN"/>
    <property type="match status" value="1"/>
</dbReference>
<dbReference type="InterPro" id="IPR050397">
    <property type="entry name" value="Env_Response_Regulators"/>
</dbReference>
<dbReference type="Pfam" id="PF00027">
    <property type="entry name" value="cNMP_binding"/>
    <property type="match status" value="1"/>
</dbReference>
<evidence type="ECO:0000259" key="4">
    <source>
        <dbReference type="PROSITE" id="PS50042"/>
    </source>
</evidence>
<organism evidence="6 7">
    <name type="scientific">Micromonospora coxensis</name>
    <dbReference type="NCBI Taxonomy" id="356852"/>
    <lineage>
        <taxon>Bacteria</taxon>
        <taxon>Bacillati</taxon>
        <taxon>Actinomycetota</taxon>
        <taxon>Actinomycetes</taxon>
        <taxon>Micromonosporales</taxon>
        <taxon>Micromonosporaceae</taxon>
        <taxon>Micromonospora</taxon>
    </lineage>
</organism>
<dbReference type="RefSeq" id="WP_088977640.1">
    <property type="nucleotide sequence ID" value="NZ_LT607753.1"/>
</dbReference>
<keyword evidence="7" id="KW-1185">Reference proteome</keyword>
<evidence type="ECO:0000313" key="7">
    <source>
        <dbReference type="Proteomes" id="UP000198215"/>
    </source>
</evidence>
<reference evidence="7" key="1">
    <citation type="submission" date="2016-06" db="EMBL/GenBank/DDBJ databases">
        <authorList>
            <person name="Varghese N."/>
            <person name="Submissions Spin"/>
        </authorList>
    </citation>
    <scope>NUCLEOTIDE SEQUENCE [LARGE SCALE GENOMIC DNA]</scope>
    <source>
        <strain evidence="7">DSM 45161</strain>
    </source>
</reference>
<proteinExistence type="predicted"/>
<gene>
    <name evidence="6" type="ORF">GA0070614_4324</name>
</gene>
<keyword evidence="3" id="KW-0804">Transcription</keyword>
<accession>A0A1C5JBQ6</accession>
<evidence type="ECO:0000256" key="3">
    <source>
        <dbReference type="ARBA" id="ARBA00023163"/>
    </source>
</evidence>
<name>A0A1C5JBQ6_9ACTN</name>
<evidence type="ECO:0000313" key="6">
    <source>
        <dbReference type="EMBL" id="SCG67968.1"/>
    </source>
</evidence>
<dbReference type="Gene3D" id="1.10.10.10">
    <property type="entry name" value="Winged helix-like DNA-binding domain superfamily/Winged helix DNA-binding domain"/>
    <property type="match status" value="1"/>
</dbReference>
<dbReference type="Gene3D" id="2.60.120.10">
    <property type="entry name" value="Jelly Rolls"/>
    <property type="match status" value="1"/>
</dbReference>
<dbReference type="InterPro" id="IPR036388">
    <property type="entry name" value="WH-like_DNA-bd_sf"/>
</dbReference>
<keyword evidence="6" id="KW-0808">Transferase</keyword>
<dbReference type="SMART" id="SM00419">
    <property type="entry name" value="HTH_CRP"/>
    <property type="match status" value="1"/>
</dbReference>
<dbReference type="InterPro" id="IPR018490">
    <property type="entry name" value="cNMP-bd_dom_sf"/>
</dbReference>
<dbReference type="PANTHER" id="PTHR24567:SF74">
    <property type="entry name" value="HTH-TYPE TRANSCRIPTIONAL REGULATOR ARCR"/>
    <property type="match status" value="1"/>
</dbReference>
<dbReference type="GO" id="GO:0003700">
    <property type="term" value="F:DNA-binding transcription factor activity"/>
    <property type="evidence" value="ECO:0007669"/>
    <property type="project" value="TreeGrafter"/>
</dbReference>
<dbReference type="GO" id="GO:0016301">
    <property type="term" value="F:kinase activity"/>
    <property type="evidence" value="ECO:0007669"/>
    <property type="project" value="UniProtKB-KW"/>
</dbReference>
<dbReference type="PROSITE" id="PS51063">
    <property type="entry name" value="HTH_CRP_2"/>
    <property type="match status" value="1"/>
</dbReference>
<keyword evidence="6" id="KW-0418">Kinase</keyword>
<dbReference type="InterPro" id="IPR000595">
    <property type="entry name" value="cNMP-bd_dom"/>
</dbReference>
<dbReference type="Pfam" id="PF13545">
    <property type="entry name" value="HTH_Crp_2"/>
    <property type="match status" value="1"/>
</dbReference>
<dbReference type="SMART" id="SM00100">
    <property type="entry name" value="cNMP"/>
    <property type="match status" value="1"/>
</dbReference>
<keyword evidence="1" id="KW-0805">Transcription regulation</keyword>
<dbReference type="Proteomes" id="UP000198215">
    <property type="component" value="Chromosome I"/>
</dbReference>
<keyword evidence="2" id="KW-0238">DNA-binding</keyword>
<dbReference type="InterPro" id="IPR036390">
    <property type="entry name" value="WH_DNA-bd_sf"/>
</dbReference>
<dbReference type="InterPro" id="IPR014710">
    <property type="entry name" value="RmlC-like_jellyroll"/>
</dbReference>
<evidence type="ECO:0000259" key="5">
    <source>
        <dbReference type="PROSITE" id="PS51063"/>
    </source>
</evidence>
<dbReference type="CDD" id="cd00038">
    <property type="entry name" value="CAP_ED"/>
    <property type="match status" value="1"/>
</dbReference>
<dbReference type="GO" id="GO:0005829">
    <property type="term" value="C:cytosol"/>
    <property type="evidence" value="ECO:0007669"/>
    <property type="project" value="TreeGrafter"/>
</dbReference>
<dbReference type="AlphaFoldDB" id="A0A1C5JBQ6"/>
<dbReference type="EMBL" id="LT607753">
    <property type="protein sequence ID" value="SCG67968.1"/>
    <property type="molecule type" value="Genomic_DNA"/>
</dbReference>
<sequence>MLSGTVHPKRPTPAWWSRTSFAGRLPQSDRDALLRLGGRQEFPHNHRLLRQGEPGRHLLLLTSGRARVVVDDVRSIALRSSGDLLGELSYLDERPRSASVIAVGTVVARRITATAFDHFLRDHPTAIRPFAQVLADRLRAADKRTVAASHDVTTRVAATLCELAAADGDRLTVNVTQRELAQLVGASQVSVHRALRRLARDGLLDTRHGSVVIRDEVALAQVAEEDRNCIT</sequence>
<dbReference type="InterPro" id="IPR012318">
    <property type="entry name" value="HTH_CRP"/>
</dbReference>
<dbReference type="GO" id="GO:0003677">
    <property type="term" value="F:DNA binding"/>
    <property type="evidence" value="ECO:0007669"/>
    <property type="project" value="UniProtKB-KW"/>
</dbReference>
<dbReference type="SUPFAM" id="SSF46785">
    <property type="entry name" value="Winged helix' DNA-binding domain"/>
    <property type="match status" value="1"/>
</dbReference>
<dbReference type="OrthoDB" id="3578816at2"/>
<evidence type="ECO:0000256" key="1">
    <source>
        <dbReference type="ARBA" id="ARBA00023015"/>
    </source>
</evidence>